<sequence length="133" mass="15036">MDAVCHRDLRLSGPLMVKLYSNCIEISSNDGFIGGISPDNILYYQSVSRNPLLVEALTRLRLVNRTNFGISRMFSTKLMEGKAPPVTRESGESVTIVFFRREPHPAFRAFVTEENTAGRDLSMDSLTILQYLY</sequence>
<name>A0ABP9MBY3_9BURK</name>
<dbReference type="PANTHER" id="PTHR30595">
    <property type="entry name" value="GLPR-RELATED TRANSCRIPTIONAL REPRESSOR"/>
    <property type="match status" value="1"/>
</dbReference>
<comment type="caution">
    <text evidence="1">The sequence shown here is derived from an EMBL/GenBank/DDBJ whole genome shotgun (WGS) entry which is preliminary data.</text>
</comment>
<evidence type="ECO:0008006" key="3">
    <source>
        <dbReference type="Google" id="ProtNLM"/>
    </source>
</evidence>
<keyword evidence="2" id="KW-1185">Reference proteome</keyword>
<dbReference type="PANTHER" id="PTHR30595:SF6">
    <property type="entry name" value="SCHLAFEN ALBA-2 DOMAIN-CONTAINING PROTEIN"/>
    <property type="match status" value="1"/>
</dbReference>
<dbReference type="Gene3D" id="3.30.565.60">
    <property type="match status" value="1"/>
</dbReference>
<evidence type="ECO:0000313" key="1">
    <source>
        <dbReference type="EMBL" id="GAA5092267.1"/>
    </source>
</evidence>
<evidence type="ECO:0000313" key="2">
    <source>
        <dbReference type="Proteomes" id="UP001500227"/>
    </source>
</evidence>
<organism evidence="1 2">
    <name type="scientific">Paenalcaligenes hermetiae</name>
    <dbReference type="NCBI Taxonomy" id="1157987"/>
    <lineage>
        <taxon>Bacteria</taxon>
        <taxon>Pseudomonadati</taxon>
        <taxon>Pseudomonadota</taxon>
        <taxon>Betaproteobacteria</taxon>
        <taxon>Burkholderiales</taxon>
        <taxon>Alcaligenaceae</taxon>
        <taxon>Paenalcaligenes</taxon>
    </lineage>
</organism>
<protein>
    <recommendedName>
        <fullName evidence="3">ATP-dependent DNA helicase RecG C-terminal domain-containing protein</fullName>
    </recommendedName>
</protein>
<reference evidence="2" key="1">
    <citation type="journal article" date="2019" name="Int. J. Syst. Evol. Microbiol.">
        <title>The Global Catalogue of Microorganisms (GCM) 10K type strain sequencing project: providing services to taxonomists for standard genome sequencing and annotation.</title>
        <authorList>
            <consortium name="The Broad Institute Genomics Platform"/>
            <consortium name="The Broad Institute Genome Sequencing Center for Infectious Disease"/>
            <person name="Wu L."/>
            <person name="Ma J."/>
        </authorList>
    </citation>
    <scope>NUCLEOTIDE SEQUENCE [LARGE SCALE GENOMIC DNA]</scope>
    <source>
        <strain evidence="2">JCM 18423</strain>
    </source>
</reference>
<accession>A0ABP9MBY3</accession>
<dbReference type="Pfam" id="PF13749">
    <property type="entry name" value="HATPase_c_4"/>
    <property type="match status" value="1"/>
</dbReference>
<dbReference type="EMBL" id="BAABKD010000011">
    <property type="protein sequence ID" value="GAA5092267.1"/>
    <property type="molecule type" value="Genomic_DNA"/>
</dbReference>
<dbReference type="RefSeq" id="WP_345371415.1">
    <property type="nucleotide sequence ID" value="NZ_BAABKD010000011.1"/>
</dbReference>
<dbReference type="InterPro" id="IPR038475">
    <property type="entry name" value="RecG_C_sf"/>
</dbReference>
<gene>
    <name evidence="1" type="ORF">GCM10023337_19310</name>
</gene>
<proteinExistence type="predicted"/>
<dbReference type="Proteomes" id="UP001500227">
    <property type="component" value="Unassembled WGS sequence"/>
</dbReference>